<dbReference type="PANTHER" id="PTHR43427">
    <property type="entry name" value="CHLORIDE CHANNEL PROTEIN CLC-E"/>
    <property type="match status" value="1"/>
</dbReference>
<dbReference type="InterPro" id="IPR001807">
    <property type="entry name" value="ClC"/>
</dbReference>
<feature type="transmembrane region" description="Helical" evidence="10">
    <location>
        <begin position="286"/>
        <end position="309"/>
    </location>
</feature>
<evidence type="ECO:0000313" key="11">
    <source>
        <dbReference type="EMBL" id="MDX5985617.1"/>
    </source>
</evidence>
<sequence length="448" mass="45616">MGDGMNRSAPYLLRLISIVWRRRGVRHAGVELQRARGRLATGIGAVLLGLVALAFAAISDRAQGAFAALIAHWPYAPLLLTPALFTAVVWVTRRSAPYARGSGIPQVIAASRAPDTPPSNALVSLWTASVKFVLTVVMLLGGASVGREGPTVQISAAIMVKVHRYLRVPITSGVLIAGGAAGVAAAFNTPLAGVAFAIEELAAAYEQRVAVLVMGAVMIAGLVSLGIAGDYVYFGAMRETLGVSAVLMITPVAGVLGGAAGGLFSRLVLGFAGARWRPIAAARAHPILFAAGCGLTVAVLGIATGGATWGTGYGATRLLVEGHGQSDWFGPAKFLAALATTLSGAPGGIFAPSLAVGAGFGNLLTGLFHNQPAGAVVLLGMTAYFVGVVRAPLTAVIIVMEATAARGMILPLFATALIADGASAVVCRERLYHGLAKPFLALVEGKAA</sequence>
<keyword evidence="4 10" id="KW-1133">Transmembrane helix</keyword>
<dbReference type="InterPro" id="IPR014743">
    <property type="entry name" value="Cl-channel_core"/>
</dbReference>
<feature type="transmembrane region" description="Helical" evidence="10">
    <location>
        <begin position="39"/>
        <end position="58"/>
    </location>
</feature>
<dbReference type="PRINTS" id="PR00762">
    <property type="entry name" value="CLCHANNEL"/>
</dbReference>
<feature type="transmembrane region" description="Helical" evidence="10">
    <location>
        <begin position="121"/>
        <end position="141"/>
    </location>
</feature>
<evidence type="ECO:0000256" key="4">
    <source>
        <dbReference type="ARBA" id="ARBA00022989"/>
    </source>
</evidence>
<dbReference type="SUPFAM" id="SSF81340">
    <property type="entry name" value="Clc chloride channel"/>
    <property type="match status" value="1"/>
</dbReference>
<organism evidence="11 12">
    <name type="scientific">Sphingomonas echinoides</name>
    <dbReference type="NCBI Taxonomy" id="59803"/>
    <lineage>
        <taxon>Bacteria</taxon>
        <taxon>Pseudomonadati</taxon>
        <taxon>Pseudomonadota</taxon>
        <taxon>Alphaproteobacteria</taxon>
        <taxon>Sphingomonadales</taxon>
        <taxon>Sphingomonadaceae</taxon>
        <taxon>Sphingomonas</taxon>
    </lineage>
</organism>
<evidence type="ECO:0000256" key="1">
    <source>
        <dbReference type="ARBA" id="ARBA00004141"/>
    </source>
</evidence>
<accession>A0ABU4PR25</accession>
<evidence type="ECO:0000256" key="8">
    <source>
        <dbReference type="ARBA" id="ARBA00023214"/>
    </source>
</evidence>
<dbReference type="CDD" id="cd01034">
    <property type="entry name" value="EriC_like"/>
    <property type="match status" value="1"/>
</dbReference>
<reference evidence="11 12" key="1">
    <citation type="submission" date="2023-11" db="EMBL/GenBank/DDBJ databases">
        <title>MicrobeMod: A computational toolkit for identifying prokaryotic methylation and restriction-modification with nanopore sequencing.</title>
        <authorList>
            <person name="Crits-Christoph A."/>
            <person name="Kang S.C."/>
            <person name="Lee H."/>
            <person name="Ostrov N."/>
        </authorList>
    </citation>
    <scope>NUCLEOTIDE SEQUENCE [LARGE SCALE GENOMIC DNA]</scope>
    <source>
        <strain evidence="11 12">ATCC 14820</strain>
    </source>
</reference>
<feature type="transmembrane region" description="Helical" evidence="10">
    <location>
        <begin position="209"/>
        <end position="229"/>
    </location>
</feature>
<keyword evidence="9" id="KW-0407">Ion channel</keyword>
<dbReference type="Proteomes" id="UP001279660">
    <property type="component" value="Unassembled WGS sequence"/>
</dbReference>
<dbReference type="PANTHER" id="PTHR43427:SF6">
    <property type="entry name" value="CHLORIDE CHANNEL PROTEIN CLC-E"/>
    <property type="match status" value="1"/>
</dbReference>
<evidence type="ECO:0000256" key="3">
    <source>
        <dbReference type="ARBA" id="ARBA00022692"/>
    </source>
</evidence>
<proteinExistence type="predicted"/>
<feature type="transmembrane region" description="Helical" evidence="10">
    <location>
        <begin position="349"/>
        <end position="368"/>
    </location>
</feature>
<evidence type="ECO:0000256" key="10">
    <source>
        <dbReference type="SAM" id="Phobius"/>
    </source>
</evidence>
<dbReference type="EMBL" id="JAWXXV010000001">
    <property type="protein sequence ID" value="MDX5985617.1"/>
    <property type="molecule type" value="Genomic_DNA"/>
</dbReference>
<feature type="transmembrane region" description="Helical" evidence="10">
    <location>
        <begin position="375"/>
        <end position="399"/>
    </location>
</feature>
<evidence type="ECO:0000256" key="7">
    <source>
        <dbReference type="ARBA" id="ARBA00023173"/>
    </source>
</evidence>
<dbReference type="Pfam" id="PF00654">
    <property type="entry name" value="Voltage_CLC"/>
    <property type="match status" value="1"/>
</dbReference>
<keyword evidence="6 10" id="KW-0472">Membrane</keyword>
<evidence type="ECO:0000256" key="2">
    <source>
        <dbReference type="ARBA" id="ARBA00022448"/>
    </source>
</evidence>
<evidence type="ECO:0000256" key="9">
    <source>
        <dbReference type="ARBA" id="ARBA00023303"/>
    </source>
</evidence>
<protein>
    <submittedName>
        <fullName evidence="11">Chloride channel protein</fullName>
    </submittedName>
</protein>
<keyword evidence="2" id="KW-0813">Transport</keyword>
<comment type="subcellular location">
    <subcellularLocation>
        <location evidence="1">Membrane</location>
        <topology evidence="1">Multi-pass membrane protein</topology>
    </subcellularLocation>
</comment>
<keyword evidence="8" id="KW-0868">Chloride</keyword>
<evidence type="ECO:0000256" key="6">
    <source>
        <dbReference type="ARBA" id="ARBA00023136"/>
    </source>
</evidence>
<gene>
    <name evidence="11" type="ORF">SIL82_15280</name>
</gene>
<feature type="transmembrane region" description="Helical" evidence="10">
    <location>
        <begin position="70"/>
        <end position="91"/>
    </location>
</feature>
<feature type="transmembrane region" description="Helical" evidence="10">
    <location>
        <begin position="174"/>
        <end position="197"/>
    </location>
</feature>
<feature type="transmembrane region" description="Helical" evidence="10">
    <location>
        <begin position="405"/>
        <end position="427"/>
    </location>
</feature>
<evidence type="ECO:0000313" key="12">
    <source>
        <dbReference type="Proteomes" id="UP001279660"/>
    </source>
</evidence>
<keyword evidence="7" id="KW-0869">Chloride channel</keyword>
<keyword evidence="5" id="KW-0406">Ion transport</keyword>
<keyword evidence="3 10" id="KW-0812">Transmembrane</keyword>
<dbReference type="RefSeq" id="WP_010407677.1">
    <property type="nucleotide sequence ID" value="NZ_JAWXXV010000001.1"/>
</dbReference>
<evidence type="ECO:0000256" key="5">
    <source>
        <dbReference type="ARBA" id="ARBA00023065"/>
    </source>
</evidence>
<name>A0ABU4PR25_9SPHN</name>
<dbReference type="Gene3D" id="1.10.3080.10">
    <property type="entry name" value="Clc chloride channel"/>
    <property type="match status" value="1"/>
</dbReference>
<dbReference type="InterPro" id="IPR050368">
    <property type="entry name" value="ClC-type_chloride_channel"/>
</dbReference>
<comment type="caution">
    <text evidence="11">The sequence shown here is derived from an EMBL/GenBank/DDBJ whole genome shotgun (WGS) entry which is preliminary data.</text>
</comment>
<keyword evidence="12" id="KW-1185">Reference proteome</keyword>
<feature type="transmembrane region" description="Helical" evidence="10">
    <location>
        <begin position="241"/>
        <end position="265"/>
    </location>
</feature>